<gene>
    <name evidence="2" type="ORF">HUJ06_009157</name>
    <name evidence="3" type="ORF">HUJ06_009821</name>
</gene>
<feature type="region of interest" description="Disordered" evidence="1">
    <location>
        <begin position="17"/>
        <end position="40"/>
    </location>
</feature>
<evidence type="ECO:0000313" key="3">
    <source>
        <dbReference type="EMBL" id="DAD30970.1"/>
    </source>
</evidence>
<protein>
    <submittedName>
        <fullName evidence="2">Uncharacterized protein</fullName>
    </submittedName>
</protein>
<accession>A0A822YHA0</accession>
<dbReference type="AlphaFoldDB" id="A0A822YHA0"/>
<organism evidence="2 4">
    <name type="scientific">Nelumbo nucifera</name>
    <name type="common">Sacred lotus</name>
    <dbReference type="NCBI Taxonomy" id="4432"/>
    <lineage>
        <taxon>Eukaryota</taxon>
        <taxon>Viridiplantae</taxon>
        <taxon>Streptophyta</taxon>
        <taxon>Embryophyta</taxon>
        <taxon>Tracheophyta</taxon>
        <taxon>Spermatophyta</taxon>
        <taxon>Magnoliopsida</taxon>
        <taxon>Proteales</taxon>
        <taxon>Nelumbonaceae</taxon>
        <taxon>Nelumbo</taxon>
    </lineage>
</organism>
<feature type="region of interest" description="Disordered" evidence="1">
    <location>
        <begin position="68"/>
        <end position="91"/>
    </location>
</feature>
<dbReference type="EMBL" id="DUZY01000003">
    <property type="protein sequence ID" value="DAD30306.1"/>
    <property type="molecule type" value="Genomic_DNA"/>
</dbReference>
<keyword evidence="4" id="KW-1185">Reference proteome</keyword>
<name>A0A822YHA0_NELNU</name>
<dbReference type="Proteomes" id="UP000607653">
    <property type="component" value="Unassembled WGS sequence"/>
</dbReference>
<dbReference type="EMBL" id="DUZY01000003">
    <property type="protein sequence ID" value="DAD30970.1"/>
    <property type="molecule type" value="Genomic_DNA"/>
</dbReference>
<sequence length="91" mass="9962">MQAGIIPNESVACRSQLQENLGGRGDNGSNRRGIPPPCTDSKSFFKKLLHSSIGSLTSKSERMQLFGEGFSSQRNLSPSLLLKQPNKMKKL</sequence>
<evidence type="ECO:0000313" key="2">
    <source>
        <dbReference type="EMBL" id="DAD30306.1"/>
    </source>
</evidence>
<proteinExistence type="predicted"/>
<evidence type="ECO:0000313" key="4">
    <source>
        <dbReference type="Proteomes" id="UP000607653"/>
    </source>
</evidence>
<comment type="caution">
    <text evidence="2">The sequence shown here is derived from an EMBL/GenBank/DDBJ whole genome shotgun (WGS) entry which is preliminary data.</text>
</comment>
<reference evidence="2 4" key="1">
    <citation type="journal article" date="2020" name="Mol. Biol. Evol.">
        <title>Distinct Expression and Methylation Patterns for Genes with Different Fates following a Single Whole-Genome Duplication in Flowering Plants.</title>
        <authorList>
            <person name="Shi T."/>
            <person name="Rahmani R.S."/>
            <person name="Gugger P.F."/>
            <person name="Wang M."/>
            <person name="Li H."/>
            <person name="Zhang Y."/>
            <person name="Li Z."/>
            <person name="Wang Q."/>
            <person name="Van de Peer Y."/>
            <person name="Marchal K."/>
            <person name="Chen J."/>
        </authorList>
    </citation>
    <scope>NUCLEOTIDE SEQUENCE [LARGE SCALE GENOMIC DNA]</scope>
    <source>
        <tissue evidence="2">Leaf</tissue>
    </source>
</reference>
<evidence type="ECO:0000256" key="1">
    <source>
        <dbReference type="SAM" id="MobiDB-lite"/>
    </source>
</evidence>